<dbReference type="Gene3D" id="1.20.910.10">
    <property type="entry name" value="Heme oxygenase-like"/>
    <property type="match status" value="1"/>
</dbReference>
<proteinExistence type="predicted"/>
<evidence type="ECO:0000313" key="1">
    <source>
        <dbReference type="EMBL" id="MBD2504819.1"/>
    </source>
</evidence>
<protein>
    <submittedName>
        <fullName evidence="1">Uncharacterized protein</fullName>
    </submittedName>
</protein>
<evidence type="ECO:0000313" key="2">
    <source>
        <dbReference type="Proteomes" id="UP000661112"/>
    </source>
</evidence>
<gene>
    <name evidence="1" type="ORF">H6G83_30175</name>
</gene>
<sequence length="236" mass="27533">MKEVLALIETRKQEFAKLPLFRFLQDKNIDPKERLSWAPCLTPLAMGFAQLNKYDFRKEPTSDPIQAIINQYTYEDDYHWQWFLEDLEKLGLNYSIKFCDAARFYWGAETQKTRQVCHQIALHTFRAEPVVVLSAIAAIEATGNVAFALTTQIVEELQKTNGKNYRYFGNYHLLAESDHVIGFDDIELLMKNIELTEEQKTKSFEIVDKVFELFTEATHEMKTYAEKQSIVKLITV</sequence>
<accession>A0ABR8DCH8</accession>
<dbReference type="EMBL" id="JACJSG010000061">
    <property type="protein sequence ID" value="MBD2504819.1"/>
    <property type="molecule type" value="Genomic_DNA"/>
</dbReference>
<dbReference type="RefSeq" id="WP_190478994.1">
    <property type="nucleotide sequence ID" value="NZ_JACJSG010000061.1"/>
</dbReference>
<dbReference type="Proteomes" id="UP000661112">
    <property type="component" value="Unassembled WGS sequence"/>
</dbReference>
<comment type="caution">
    <text evidence="1">The sequence shown here is derived from an EMBL/GenBank/DDBJ whole genome shotgun (WGS) entry which is preliminary data.</text>
</comment>
<keyword evidence="2" id="KW-1185">Reference proteome</keyword>
<name>A0ABR8DCH8_9NOST</name>
<dbReference type="InterPro" id="IPR016084">
    <property type="entry name" value="Haem_Oase-like_multi-hlx"/>
</dbReference>
<reference evidence="1 2" key="1">
    <citation type="journal article" date="2020" name="ISME J.">
        <title>Comparative genomics reveals insights into cyanobacterial evolution and habitat adaptation.</title>
        <authorList>
            <person name="Chen M.Y."/>
            <person name="Teng W.K."/>
            <person name="Zhao L."/>
            <person name="Hu C.X."/>
            <person name="Zhou Y.K."/>
            <person name="Han B.P."/>
            <person name="Song L.R."/>
            <person name="Shu W.S."/>
        </authorList>
    </citation>
    <scope>NUCLEOTIDE SEQUENCE [LARGE SCALE GENOMIC DNA]</scope>
    <source>
        <strain evidence="1 2">FACHB-119</strain>
    </source>
</reference>
<organism evidence="1 2">
    <name type="scientific">Anabaena azotica FACHB-119</name>
    <dbReference type="NCBI Taxonomy" id="947527"/>
    <lineage>
        <taxon>Bacteria</taxon>
        <taxon>Bacillati</taxon>
        <taxon>Cyanobacteriota</taxon>
        <taxon>Cyanophyceae</taxon>
        <taxon>Nostocales</taxon>
        <taxon>Nostocaceae</taxon>
        <taxon>Anabaena</taxon>
        <taxon>Anabaena azotica</taxon>
    </lineage>
</organism>